<dbReference type="OrthoDB" id="9805314at2"/>
<gene>
    <name evidence="2" type="ordered locus">Hoch_4909</name>
</gene>
<dbReference type="STRING" id="502025.Hoch_4909"/>
<keyword evidence="1" id="KW-0472">Membrane</keyword>
<dbReference type="RefSeq" id="WP_012829990.1">
    <property type="nucleotide sequence ID" value="NC_013440.1"/>
</dbReference>
<feature type="transmembrane region" description="Helical" evidence="1">
    <location>
        <begin position="78"/>
        <end position="101"/>
    </location>
</feature>
<keyword evidence="3" id="KW-1185">Reference proteome</keyword>
<keyword evidence="1" id="KW-0812">Transmembrane</keyword>
<dbReference type="HOGENOM" id="CLU_064910_0_0_7"/>
<dbReference type="Proteomes" id="UP000001880">
    <property type="component" value="Chromosome"/>
</dbReference>
<dbReference type="KEGG" id="hoh:Hoch_4909"/>
<keyword evidence="1" id="KW-1133">Transmembrane helix</keyword>
<evidence type="ECO:0000256" key="1">
    <source>
        <dbReference type="SAM" id="Phobius"/>
    </source>
</evidence>
<name>D0LU34_HALO1</name>
<accession>D0LU34</accession>
<feature type="transmembrane region" description="Helical" evidence="1">
    <location>
        <begin position="12"/>
        <end position="37"/>
    </location>
</feature>
<feature type="transmembrane region" description="Helical" evidence="1">
    <location>
        <begin position="122"/>
        <end position="144"/>
    </location>
</feature>
<dbReference type="PANTHER" id="PTHR30060">
    <property type="entry name" value="INNER MEMBRANE PROTEIN"/>
    <property type="match status" value="1"/>
</dbReference>
<dbReference type="AlphaFoldDB" id="D0LU34"/>
<feature type="transmembrane region" description="Helical" evidence="1">
    <location>
        <begin position="190"/>
        <end position="209"/>
    </location>
</feature>
<feature type="transmembrane region" description="Helical" evidence="1">
    <location>
        <begin position="215"/>
        <end position="234"/>
    </location>
</feature>
<dbReference type="InterPro" id="IPR005496">
    <property type="entry name" value="Integral_membrane_TerC"/>
</dbReference>
<evidence type="ECO:0000313" key="2">
    <source>
        <dbReference type="EMBL" id="ACY17398.1"/>
    </source>
</evidence>
<dbReference type="PANTHER" id="PTHR30060:SF0">
    <property type="entry name" value="COILED-COIL PROTEIN (DUF2040)-RELATED"/>
    <property type="match status" value="1"/>
</dbReference>
<proteinExistence type="predicted"/>
<feature type="transmembrane region" description="Helical" evidence="1">
    <location>
        <begin position="49"/>
        <end position="72"/>
    </location>
</feature>
<dbReference type="GO" id="GO:0005886">
    <property type="term" value="C:plasma membrane"/>
    <property type="evidence" value="ECO:0007669"/>
    <property type="project" value="TreeGrafter"/>
</dbReference>
<dbReference type="EMBL" id="CP001804">
    <property type="protein sequence ID" value="ACY17398.1"/>
    <property type="molecule type" value="Genomic_DNA"/>
</dbReference>
<feature type="transmembrane region" description="Helical" evidence="1">
    <location>
        <begin position="156"/>
        <end position="178"/>
    </location>
</feature>
<organism evidence="2 3">
    <name type="scientific">Haliangium ochraceum (strain DSM 14365 / JCM 11303 / SMP-2)</name>
    <dbReference type="NCBI Taxonomy" id="502025"/>
    <lineage>
        <taxon>Bacteria</taxon>
        <taxon>Pseudomonadati</taxon>
        <taxon>Myxococcota</taxon>
        <taxon>Polyangia</taxon>
        <taxon>Haliangiales</taxon>
        <taxon>Kofleriaceae</taxon>
        <taxon>Haliangium</taxon>
    </lineage>
</organism>
<evidence type="ECO:0000313" key="3">
    <source>
        <dbReference type="Proteomes" id="UP000001880"/>
    </source>
</evidence>
<dbReference type="Pfam" id="PF03741">
    <property type="entry name" value="TerC"/>
    <property type="match status" value="1"/>
</dbReference>
<dbReference type="eggNOG" id="COG0861">
    <property type="taxonomic scope" value="Bacteria"/>
</dbReference>
<reference evidence="2 3" key="1">
    <citation type="journal article" date="2010" name="Stand. Genomic Sci.">
        <title>Complete genome sequence of Haliangium ochraceum type strain (SMP-2).</title>
        <authorList>
            <consortium name="US DOE Joint Genome Institute (JGI-PGF)"/>
            <person name="Ivanova N."/>
            <person name="Daum C."/>
            <person name="Lang E."/>
            <person name="Abt B."/>
            <person name="Kopitz M."/>
            <person name="Saunders E."/>
            <person name="Lapidus A."/>
            <person name="Lucas S."/>
            <person name="Glavina Del Rio T."/>
            <person name="Nolan M."/>
            <person name="Tice H."/>
            <person name="Copeland A."/>
            <person name="Cheng J.F."/>
            <person name="Chen F."/>
            <person name="Bruce D."/>
            <person name="Goodwin L."/>
            <person name="Pitluck S."/>
            <person name="Mavromatis K."/>
            <person name="Pati A."/>
            <person name="Mikhailova N."/>
            <person name="Chen A."/>
            <person name="Palaniappan K."/>
            <person name="Land M."/>
            <person name="Hauser L."/>
            <person name="Chang Y.J."/>
            <person name="Jeffries C.D."/>
            <person name="Detter J.C."/>
            <person name="Brettin T."/>
            <person name="Rohde M."/>
            <person name="Goker M."/>
            <person name="Bristow J."/>
            <person name="Markowitz V."/>
            <person name="Eisen J.A."/>
            <person name="Hugenholtz P."/>
            <person name="Kyrpides N.C."/>
            <person name="Klenk H.P."/>
        </authorList>
    </citation>
    <scope>NUCLEOTIDE SEQUENCE [LARGE SCALE GENOMIC DNA]</scope>
    <source>
        <strain evidence="3">DSM 14365 / CIP 107738 / JCM 11303 / AJ 13395 / SMP-2</strain>
    </source>
</reference>
<sequence length="250" mass="26900">MLVLPDFAAADTWVALLTLMLMEIVLGIDNIVFLSILTSRLPEAQQPRARSIGLGLALGMRILLLLAIKWVMGLTATLFTVLGEAISGRDLILGIGGLFLLTKATREIYLKMEVGEDGHEPAGARASMAAVLIQIILLDIVFSLDSVITAVGMADNIVIMIIAMIVAVTVMLVSASGISNFINRYPSMKVLALSFLILIGVLLMAEAFDQHVNKGYIYFAMAFALVIEIVNIRMRKNTKPVAKPAESGAA</sequence>
<protein>
    <submittedName>
        <fullName evidence="2">Integral membrane protein TerC</fullName>
    </submittedName>
</protein>